<reference evidence="3 4" key="1">
    <citation type="submission" date="2018-05" db="EMBL/GenBank/DDBJ databases">
        <title>Genomic Encyclopedia of Type Strains, Phase IV (KMG-IV): sequencing the most valuable type-strain genomes for metagenomic binning, comparative biology and taxonomic classification.</title>
        <authorList>
            <person name="Goeker M."/>
        </authorList>
    </citation>
    <scope>NUCLEOTIDE SEQUENCE [LARGE SCALE GENOMIC DNA]</scope>
    <source>
        <strain evidence="3 4">DSM 19579</strain>
    </source>
</reference>
<dbReference type="PIRSF" id="PIRSF003230">
    <property type="entry name" value="YbgC"/>
    <property type="match status" value="1"/>
</dbReference>
<dbReference type="InterPro" id="IPR006684">
    <property type="entry name" value="YbgC/YbaW"/>
</dbReference>
<accession>A0A317PVD0</accession>
<dbReference type="PANTHER" id="PTHR31793">
    <property type="entry name" value="4-HYDROXYBENZOYL-COA THIOESTERASE FAMILY MEMBER"/>
    <property type="match status" value="1"/>
</dbReference>
<dbReference type="SUPFAM" id="SSF54637">
    <property type="entry name" value="Thioesterase/thiol ester dehydrase-isomerase"/>
    <property type="match status" value="1"/>
</dbReference>
<sequence length="140" mass="16615">MLNNPRFTTEVTLTIPFHDVDMMGVVWHGNYFRYFEIAREALLNQFNYGYRQMKESGYVWPVVDTRVKYRDALTFEQKIRVRAQVTEYENRLRIDYQIFDDASGKRTTTGYTIQVAVEEASREMCFISPPVLFERMGVTQ</sequence>
<evidence type="ECO:0000256" key="2">
    <source>
        <dbReference type="ARBA" id="ARBA00022801"/>
    </source>
</evidence>
<dbReference type="PANTHER" id="PTHR31793:SF27">
    <property type="entry name" value="NOVEL THIOESTERASE SUPERFAMILY DOMAIN AND SAPOSIN A-TYPE DOMAIN CONTAINING PROTEIN (0610012H03RIK)"/>
    <property type="match status" value="1"/>
</dbReference>
<protein>
    <submittedName>
        <fullName evidence="3">Acyl-CoA thioester hydrolase</fullName>
    </submittedName>
</protein>
<dbReference type="Gene3D" id="3.10.129.10">
    <property type="entry name" value="Hotdog Thioesterase"/>
    <property type="match status" value="1"/>
</dbReference>
<evidence type="ECO:0000313" key="3">
    <source>
        <dbReference type="EMBL" id="PWW04645.1"/>
    </source>
</evidence>
<comment type="caution">
    <text evidence="3">The sequence shown here is derived from an EMBL/GenBank/DDBJ whole genome shotgun (WGS) entry which is preliminary data.</text>
</comment>
<keyword evidence="2 3" id="KW-0378">Hydrolase</keyword>
<gene>
    <name evidence="3" type="ORF">DES37_11533</name>
</gene>
<dbReference type="GO" id="GO:0047617">
    <property type="term" value="F:fatty acyl-CoA hydrolase activity"/>
    <property type="evidence" value="ECO:0007669"/>
    <property type="project" value="TreeGrafter"/>
</dbReference>
<dbReference type="Pfam" id="PF13279">
    <property type="entry name" value="4HBT_2"/>
    <property type="match status" value="1"/>
</dbReference>
<dbReference type="RefSeq" id="WP_036104298.1">
    <property type="nucleotide sequence ID" value="NZ_QGTS01000015.1"/>
</dbReference>
<evidence type="ECO:0000313" key="4">
    <source>
        <dbReference type="Proteomes" id="UP000246744"/>
    </source>
</evidence>
<dbReference type="InterPro" id="IPR050563">
    <property type="entry name" value="4-hydroxybenzoyl-CoA_TE"/>
</dbReference>
<proteinExistence type="inferred from homology"/>
<dbReference type="InterPro" id="IPR029069">
    <property type="entry name" value="HotDog_dom_sf"/>
</dbReference>
<evidence type="ECO:0000256" key="1">
    <source>
        <dbReference type="ARBA" id="ARBA00005953"/>
    </source>
</evidence>
<dbReference type="AlphaFoldDB" id="A0A317PVD0"/>
<organism evidence="3 4">
    <name type="scientific">Mangrovibacter plantisponsor</name>
    <dbReference type="NCBI Taxonomy" id="451513"/>
    <lineage>
        <taxon>Bacteria</taxon>
        <taxon>Pseudomonadati</taxon>
        <taxon>Pseudomonadota</taxon>
        <taxon>Gammaproteobacteria</taxon>
        <taxon>Enterobacterales</taxon>
        <taxon>Enterobacteriaceae</taxon>
        <taxon>Mangrovibacter</taxon>
    </lineage>
</organism>
<keyword evidence="4" id="KW-1185">Reference proteome</keyword>
<comment type="similarity">
    <text evidence="1">Belongs to the 4-hydroxybenzoyl-CoA thioesterase family.</text>
</comment>
<name>A0A317PVD0_9ENTR</name>
<dbReference type="Proteomes" id="UP000246744">
    <property type="component" value="Unassembled WGS sequence"/>
</dbReference>
<dbReference type="EMBL" id="QGTS01000015">
    <property type="protein sequence ID" value="PWW04645.1"/>
    <property type="molecule type" value="Genomic_DNA"/>
</dbReference>
<dbReference type="CDD" id="cd00586">
    <property type="entry name" value="4HBT"/>
    <property type="match status" value="1"/>
</dbReference>
<dbReference type="OrthoDB" id="9800856at2"/>